<feature type="region of interest" description="Disordered" evidence="1">
    <location>
        <begin position="1"/>
        <end position="38"/>
    </location>
</feature>
<evidence type="ECO:0000256" key="1">
    <source>
        <dbReference type="SAM" id="MobiDB-lite"/>
    </source>
</evidence>
<dbReference type="Proteomes" id="UP000824782">
    <property type="component" value="Unassembled WGS sequence"/>
</dbReference>
<keyword evidence="3" id="KW-1185">Reference proteome</keyword>
<reference evidence="2" key="1">
    <citation type="thesis" date="2020" institute="ProQuest LLC" country="789 East Eisenhower Parkway, Ann Arbor, MI, USA">
        <title>Comparative Genomics and Chromosome Evolution.</title>
        <authorList>
            <person name="Mudd A.B."/>
        </authorList>
    </citation>
    <scope>NUCLEOTIDE SEQUENCE</scope>
    <source>
        <strain evidence="2">237g6f4</strain>
        <tissue evidence="2">Blood</tissue>
    </source>
</reference>
<organism evidence="2 3">
    <name type="scientific">Engystomops pustulosus</name>
    <name type="common">Tungara frog</name>
    <name type="synonym">Physalaemus pustulosus</name>
    <dbReference type="NCBI Taxonomy" id="76066"/>
    <lineage>
        <taxon>Eukaryota</taxon>
        <taxon>Metazoa</taxon>
        <taxon>Chordata</taxon>
        <taxon>Craniata</taxon>
        <taxon>Vertebrata</taxon>
        <taxon>Euteleostomi</taxon>
        <taxon>Amphibia</taxon>
        <taxon>Batrachia</taxon>
        <taxon>Anura</taxon>
        <taxon>Neobatrachia</taxon>
        <taxon>Hyloidea</taxon>
        <taxon>Leptodactylidae</taxon>
        <taxon>Leiuperinae</taxon>
        <taxon>Engystomops</taxon>
    </lineage>
</organism>
<evidence type="ECO:0000313" key="3">
    <source>
        <dbReference type="Proteomes" id="UP000824782"/>
    </source>
</evidence>
<dbReference type="AlphaFoldDB" id="A0AAV6YD84"/>
<dbReference type="EMBL" id="WNYA01082693">
    <property type="protein sequence ID" value="KAG8534991.1"/>
    <property type="molecule type" value="Genomic_DNA"/>
</dbReference>
<feature type="region of interest" description="Disordered" evidence="1">
    <location>
        <begin position="50"/>
        <end position="74"/>
    </location>
</feature>
<name>A0AAV6YD84_ENGPU</name>
<proteinExistence type="predicted"/>
<protein>
    <submittedName>
        <fullName evidence="2">Uncharacterized protein</fullName>
    </submittedName>
</protein>
<sequence>MSERPEDDVRAEPRRAGARHTRHSTAALPSPGAMLGQPWGHWLEATGRLHDEPDESYKEGDKKREAMRLSKEGE</sequence>
<gene>
    <name evidence="2" type="ORF">GDO81_029753</name>
</gene>
<accession>A0AAV6YD84</accession>
<feature type="compositionally biased region" description="Basic and acidic residues" evidence="1">
    <location>
        <begin position="1"/>
        <end position="15"/>
    </location>
</feature>
<comment type="caution">
    <text evidence="2">The sequence shown here is derived from an EMBL/GenBank/DDBJ whole genome shotgun (WGS) entry which is preliminary data.</text>
</comment>
<dbReference type="EMBL" id="WNYA01082693">
    <property type="protein sequence ID" value="KAG8534990.1"/>
    <property type="molecule type" value="Genomic_DNA"/>
</dbReference>
<evidence type="ECO:0000313" key="2">
    <source>
        <dbReference type="EMBL" id="KAG8534991.1"/>
    </source>
</evidence>